<dbReference type="Gene3D" id="1.20.1070.10">
    <property type="entry name" value="Rhodopsin 7-helix transmembrane proteins"/>
    <property type="match status" value="1"/>
</dbReference>
<name>A0A8R1DJ35_CAEJA</name>
<evidence type="ECO:0000256" key="1">
    <source>
        <dbReference type="SAM" id="Phobius"/>
    </source>
</evidence>
<proteinExistence type="predicted"/>
<feature type="signal peptide" evidence="2">
    <location>
        <begin position="1"/>
        <end position="20"/>
    </location>
</feature>
<keyword evidence="1" id="KW-0812">Transmembrane</keyword>
<dbReference type="Proteomes" id="UP000005237">
    <property type="component" value="Unassembled WGS sequence"/>
</dbReference>
<keyword evidence="1" id="KW-1133">Transmembrane helix</keyword>
<organism evidence="3 4">
    <name type="scientific">Caenorhabditis japonica</name>
    <dbReference type="NCBI Taxonomy" id="281687"/>
    <lineage>
        <taxon>Eukaryota</taxon>
        <taxon>Metazoa</taxon>
        <taxon>Ecdysozoa</taxon>
        <taxon>Nematoda</taxon>
        <taxon>Chromadorea</taxon>
        <taxon>Rhabditida</taxon>
        <taxon>Rhabditina</taxon>
        <taxon>Rhabditomorpha</taxon>
        <taxon>Rhabditoidea</taxon>
        <taxon>Rhabditidae</taxon>
        <taxon>Peloderinae</taxon>
        <taxon>Caenorhabditis</taxon>
    </lineage>
</organism>
<dbReference type="EnsemblMetazoa" id="CJA03527.1">
    <property type="protein sequence ID" value="CJA03527.1"/>
    <property type="gene ID" value="WBGene00122731"/>
</dbReference>
<feature type="transmembrane region" description="Helical" evidence="1">
    <location>
        <begin position="1573"/>
        <end position="1596"/>
    </location>
</feature>
<sequence>MRLLLLFLPLLLCLKIAAQATKATQAQTQFTVTLKEQKSEEDEVDGEYLVLTATLQCLADQCNANVVLDNKAVGCIGNSCTATFNRHQTSNISVIKSGYRLDIFDFQYDTEPNIVVLNCEGGLYPEQGCSTLSSTNLGLFDVVCVCAATTKPPYCNEETSEGRCNVGAVKWWVTDAGLEGTSTSTQTTALSTLSTTPDNFQIAASISLSEEKVNKNDEHQIMINASLQCDSEECTYRVVTSSYPDDYYYSINIDGCYQSPCNGNFKKGFQVPLTVSRLNQHLELVTFEFEQIVVLGCDSGLLKPGKCFNTIKSNMVDGVYYNDVLCSCQGGVCGDKTLTGVCLEGEVTWWVDDATPTITTSLPPQNFDFDFSIMLTEENESDTDEDSQQNVIVTTFMNCSTIACQYLISISSTTHSLKLYSVNANEEDCSQSACSGTFYRFDTLPVTVYRSGEILDMFDLDYNLAEPIVTVLGCMSGLLRDGQCQAVDYFDPNAQLNDTLCICQSAPMICDINTPRGKCGNEAVPVWWQQTEYSFNIFLTESKNQEGSPYGVSLSTIMTCSKTSCTYQIKVVKDDNSKEYYSVSVDENSCDADCYSSFLKDETVKVTIYKQGEYLDIFNMKYGEVEVLGCSKGLLVQSKCLSIENQQEDGSTDQVCSCEGNSDGCGQSSQVGECEFGTGTPVWWQPVPTSSTLPSTSTTPSTVEHYFTVTLIEQSEHQRAAHNVTVATSVQCSSIICSYVFDIYNRDSSYYTVLINDNVCPSPCKGNITKGEDSVLLNVHRLGQHLNLVELKFFTDPEVFVLGCANIQDADITYDEPSKCVRFRNVSYVGVEYLRDDVCACNDFASTCDENSPNGICEEGSVYWWQEDPTSSPPTTTTSLSTTTEYDQQNQFSIIVSLTEKLSSSQGLEAQEKKLVVSATMSCSPSGCEYSMHISNSAPTDFNVLVDNQVCSKEQCDGSFLQGKSVNVTVYRGDQHVDLLDFEYTDAPRVVVLGCEEGLVEYQKCVKIRESGNYEGDEFINQVCSCRSAELDCQDDSAENGVCTSGSPKWWQNNAYTSTTSTRMPPTTTDSIPSLKDLSDSGVGINNVTQVLNDTYTYSVQGSSLNRTQIFDITKILHNSANVPGISAENAHQILKNMDECLNAHEDEIRGSQSKEYRLLDVLRPMVQNNRDKIIRYLKGTNLGFGAKKIDCSNIDSDDGLIDYGADAGFRFLNDTNKLSATKRNSIIVPLKNVCGDQDVSHVFFTIYRHQKLFNGPQRYRVYGREDDGSNEEEQGVENTTDTVIPLAPLGKCETQISIPSQAAVLSATVMSQDGTVRAMTKGAHSPVIAKVQFNLGKTKRPLHGKNIVSWFHTGYQKWALDEQCTVTSDEDGIITANCEHLTDFSALILGQINANYVCSYPLIVLGYVVNAASMLCLLMLITIGILFYFRSDLIIKILTFVRGQVPVSGDVINLTYYSIILVFFILLLFFMDQSDEKSESGTTTTYCVVIAAVSYFSLISAILLSMIIGIRMISHFLTPKLRTFFGVMTSPPAAISIGLGVPLIFTVLLAIFDVEFFKRDDQFCWVRPDFVTYAVFIPILLPIINGVICSSFAVYKMFFQAKRGLADKATSHHDAEFWPKVLGLVIMQVAMGLPWGVEFIMIGVSGPSPWNYIFVILIGSQGIDLFLIFLYRRRRLLADSKKWSRRGHQDRAESVEEKRQTFTSF</sequence>
<dbReference type="PANTHER" id="PTHR35193:SF7">
    <property type="entry name" value="PERMEABILITY-DETERMINING TRANSCRIPTION FACTOR"/>
    <property type="match status" value="1"/>
</dbReference>
<feature type="chain" id="PRO_5035940177" description="GPS domain-containing protein" evidence="2">
    <location>
        <begin position="21"/>
        <end position="1706"/>
    </location>
</feature>
<keyword evidence="2" id="KW-0732">Signal</keyword>
<reference evidence="4" key="1">
    <citation type="submission" date="2010-08" db="EMBL/GenBank/DDBJ databases">
        <authorList>
            <consortium name="Caenorhabditis japonica Sequencing Consortium"/>
            <person name="Wilson R.K."/>
        </authorList>
    </citation>
    <scope>NUCLEOTIDE SEQUENCE [LARGE SCALE GENOMIC DNA]</scope>
    <source>
        <strain evidence="4">DF5081</strain>
    </source>
</reference>
<evidence type="ECO:0008006" key="5">
    <source>
        <dbReference type="Google" id="ProtNLM"/>
    </source>
</evidence>
<accession>A0A8R1DJ35</accession>
<feature type="transmembrane region" description="Helical" evidence="1">
    <location>
        <begin position="1622"/>
        <end position="1645"/>
    </location>
</feature>
<evidence type="ECO:0000313" key="3">
    <source>
        <dbReference type="EnsemblMetazoa" id="CJA03527.1"/>
    </source>
</evidence>
<keyword evidence="1" id="KW-0472">Membrane</keyword>
<evidence type="ECO:0000256" key="2">
    <source>
        <dbReference type="SAM" id="SignalP"/>
    </source>
</evidence>
<feature type="transmembrane region" description="Helical" evidence="1">
    <location>
        <begin position="1532"/>
        <end position="1553"/>
    </location>
</feature>
<dbReference type="CDD" id="cd13952">
    <property type="entry name" value="7tm_classB"/>
    <property type="match status" value="1"/>
</dbReference>
<feature type="transmembrane region" description="Helical" evidence="1">
    <location>
        <begin position="1451"/>
        <end position="1472"/>
    </location>
</feature>
<protein>
    <recommendedName>
        <fullName evidence="5">GPS domain-containing protein</fullName>
    </recommendedName>
</protein>
<feature type="transmembrane region" description="Helical" evidence="1">
    <location>
        <begin position="1484"/>
        <end position="1511"/>
    </location>
</feature>
<reference evidence="3" key="2">
    <citation type="submission" date="2022-06" db="UniProtKB">
        <authorList>
            <consortium name="EnsemblMetazoa"/>
        </authorList>
    </citation>
    <scope>IDENTIFICATION</scope>
    <source>
        <strain evidence="3">DF5081</strain>
    </source>
</reference>
<keyword evidence="4" id="KW-1185">Reference proteome</keyword>
<dbReference type="PANTHER" id="PTHR35193">
    <property type="entry name" value="MUCIN 13A, CELL SURFACE-ASSOCIATED-RELATED"/>
    <property type="match status" value="1"/>
</dbReference>
<feature type="transmembrane region" description="Helical" evidence="1">
    <location>
        <begin position="1405"/>
        <end position="1430"/>
    </location>
</feature>
<feature type="transmembrane region" description="Helical" evidence="1">
    <location>
        <begin position="1651"/>
        <end position="1672"/>
    </location>
</feature>
<evidence type="ECO:0000313" key="4">
    <source>
        <dbReference type="Proteomes" id="UP000005237"/>
    </source>
</evidence>